<dbReference type="PANTHER" id="PTHR30572:SF4">
    <property type="entry name" value="ABC TRANSPORTER PERMEASE YTRF"/>
    <property type="match status" value="1"/>
</dbReference>
<feature type="transmembrane region" description="Helical" evidence="8">
    <location>
        <begin position="63"/>
        <end position="83"/>
    </location>
</feature>
<dbReference type="RefSeq" id="WP_245680919.1">
    <property type="nucleotide sequence ID" value="NZ_FNAD01000004.1"/>
</dbReference>
<protein>
    <submittedName>
        <fullName evidence="11">Putative ABC transport system permease protein</fullName>
    </submittedName>
</protein>
<keyword evidence="4 8" id="KW-1133">Transmembrane helix</keyword>
<accession>A0A1G6V865</accession>
<evidence type="ECO:0000256" key="4">
    <source>
        <dbReference type="ARBA" id="ARBA00022989"/>
    </source>
</evidence>
<dbReference type="EMBL" id="FNAD01000004">
    <property type="protein sequence ID" value="SDD49731.1"/>
    <property type="molecule type" value="Genomic_DNA"/>
</dbReference>
<feature type="region of interest" description="Disordered" evidence="7">
    <location>
        <begin position="1"/>
        <end position="38"/>
    </location>
</feature>
<sequence>MSAPTASGTDDPPPGGYPPPPFPVPPAPPKRAPDPRSLRAARMHAGDVVRVGATGLRTRPLRAWLSALGIAIGIAAMIAVVGISSSSRAELDRTLEALGTNLLRVEPGTSMMSGEVGILPYEAVDMIGRIEPVYDVAAIGQVPDANVYRSDRIPEGQSGGMSVAAAELGLLESVGAELADGVWLNEATARYPSVVLGAGAAEQMGITGAGVDVYIGGRWFTVVGVLEPVVLAPELDLTALVGWEAAATHLGFDGHATTVYTRADEAHVEAVASVLAATADPSAPDEVSVSRPSDALEAQQAVDTAFTGMLLGLGAVALLVGGVGVANTMVISVLERRSEIGLRRSLGATRGQIRLQFLAESLLLSALGGVGGVLIGTAVTAVYASSRSWPAVVPYWASAGGVAATLFIGAVAGLYPAIRASRLSPTEALSAQ</sequence>
<organism evidence="11 12">
    <name type="scientific">Glycomyces harbinensis</name>
    <dbReference type="NCBI Taxonomy" id="58114"/>
    <lineage>
        <taxon>Bacteria</taxon>
        <taxon>Bacillati</taxon>
        <taxon>Actinomycetota</taxon>
        <taxon>Actinomycetes</taxon>
        <taxon>Glycomycetales</taxon>
        <taxon>Glycomycetaceae</taxon>
        <taxon>Glycomyces</taxon>
    </lineage>
</organism>
<evidence type="ECO:0000256" key="6">
    <source>
        <dbReference type="ARBA" id="ARBA00038076"/>
    </source>
</evidence>
<keyword evidence="12" id="KW-1185">Reference proteome</keyword>
<dbReference type="PANTHER" id="PTHR30572">
    <property type="entry name" value="MEMBRANE COMPONENT OF TRANSPORTER-RELATED"/>
    <property type="match status" value="1"/>
</dbReference>
<dbReference type="InterPro" id="IPR003838">
    <property type="entry name" value="ABC3_permease_C"/>
</dbReference>
<dbReference type="STRING" id="58114.SAMN05216270_104267"/>
<evidence type="ECO:0000256" key="5">
    <source>
        <dbReference type="ARBA" id="ARBA00023136"/>
    </source>
</evidence>
<name>A0A1G6V865_9ACTN</name>
<evidence type="ECO:0000256" key="1">
    <source>
        <dbReference type="ARBA" id="ARBA00004651"/>
    </source>
</evidence>
<evidence type="ECO:0000256" key="7">
    <source>
        <dbReference type="SAM" id="MobiDB-lite"/>
    </source>
</evidence>
<keyword evidence="5 8" id="KW-0472">Membrane</keyword>
<feature type="transmembrane region" description="Helical" evidence="8">
    <location>
        <begin position="355"/>
        <end position="383"/>
    </location>
</feature>
<dbReference type="InterPro" id="IPR025857">
    <property type="entry name" value="MacB_PCD"/>
</dbReference>
<dbReference type="GO" id="GO:0022857">
    <property type="term" value="F:transmembrane transporter activity"/>
    <property type="evidence" value="ECO:0007669"/>
    <property type="project" value="TreeGrafter"/>
</dbReference>
<proteinExistence type="inferred from homology"/>
<evidence type="ECO:0000256" key="2">
    <source>
        <dbReference type="ARBA" id="ARBA00022475"/>
    </source>
</evidence>
<dbReference type="Proteomes" id="UP000198949">
    <property type="component" value="Unassembled WGS sequence"/>
</dbReference>
<evidence type="ECO:0000313" key="11">
    <source>
        <dbReference type="EMBL" id="SDD49731.1"/>
    </source>
</evidence>
<feature type="transmembrane region" description="Helical" evidence="8">
    <location>
        <begin position="395"/>
        <end position="415"/>
    </location>
</feature>
<dbReference type="Pfam" id="PF02687">
    <property type="entry name" value="FtsX"/>
    <property type="match status" value="1"/>
</dbReference>
<gene>
    <name evidence="11" type="ORF">SAMN05216270_104267</name>
</gene>
<keyword evidence="3 8" id="KW-0812">Transmembrane</keyword>
<comment type="similarity">
    <text evidence="6">Belongs to the ABC-4 integral membrane protein family.</text>
</comment>
<reference evidence="12" key="1">
    <citation type="submission" date="2016-10" db="EMBL/GenBank/DDBJ databases">
        <authorList>
            <person name="Varghese N."/>
            <person name="Submissions S."/>
        </authorList>
    </citation>
    <scope>NUCLEOTIDE SEQUENCE [LARGE SCALE GENOMIC DNA]</scope>
    <source>
        <strain evidence="12">CGMCC 4.3516</strain>
    </source>
</reference>
<feature type="domain" description="ABC3 transporter permease C-terminal" evidence="9">
    <location>
        <begin position="313"/>
        <end position="425"/>
    </location>
</feature>
<dbReference type="Pfam" id="PF12704">
    <property type="entry name" value="MacB_PCD"/>
    <property type="match status" value="1"/>
</dbReference>
<dbReference type="InterPro" id="IPR050250">
    <property type="entry name" value="Macrolide_Exporter_MacB"/>
</dbReference>
<feature type="compositionally biased region" description="Pro residues" evidence="7">
    <location>
        <begin position="11"/>
        <end position="30"/>
    </location>
</feature>
<feature type="transmembrane region" description="Helical" evidence="8">
    <location>
        <begin position="309"/>
        <end position="334"/>
    </location>
</feature>
<dbReference type="GO" id="GO:0005886">
    <property type="term" value="C:plasma membrane"/>
    <property type="evidence" value="ECO:0007669"/>
    <property type="project" value="UniProtKB-SubCell"/>
</dbReference>
<evidence type="ECO:0000256" key="3">
    <source>
        <dbReference type="ARBA" id="ARBA00022692"/>
    </source>
</evidence>
<evidence type="ECO:0000256" key="8">
    <source>
        <dbReference type="SAM" id="Phobius"/>
    </source>
</evidence>
<feature type="domain" description="MacB-like periplasmic core" evidence="10">
    <location>
        <begin position="64"/>
        <end position="274"/>
    </location>
</feature>
<evidence type="ECO:0000259" key="9">
    <source>
        <dbReference type="Pfam" id="PF02687"/>
    </source>
</evidence>
<keyword evidence="2" id="KW-1003">Cell membrane</keyword>
<evidence type="ECO:0000259" key="10">
    <source>
        <dbReference type="Pfam" id="PF12704"/>
    </source>
</evidence>
<dbReference type="AlphaFoldDB" id="A0A1G6V865"/>
<evidence type="ECO:0000313" key="12">
    <source>
        <dbReference type="Proteomes" id="UP000198949"/>
    </source>
</evidence>
<comment type="subcellular location">
    <subcellularLocation>
        <location evidence="1">Cell membrane</location>
        <topology evidence="1">Multi-pass membrane protein</topology>
    </subcellularLocation>
</comment>